<evidence type="ECO:0000259" key="4">
    <source>
        <dbReference type="Pfam" id="PF04500"/>
    </source>
</evidence>
<keyword evidence="1" id="KW-0479">Metal-binding</keyword>
<dbReference type="EMBL" id="VUJU01005516">
    <property type="protein sequence ID" value="KAF0750996.1"/>
    <property type="molecule type" value="Genomic_DNA"/>
</dbReference>
<evidence type="ECO:0000256" key="3">
    <source>
        <dbReference type="ARBA" id="ARBA00022833"/>
    </source>
</evidence>
<keyword evidence="3" id="KW-0862">Zinc</keyword>
<name>A0A6G0Y8J8_APHCR</name>
<sequence length="388" mass="44570">MSSNGLLRFWRCRYKTECKARVHTSINDFDIIKRINEHTHDAEAAKIEANGAVCRIKKRAVETMEPTSTVINECVIDLSQAAKGIIQSSQTLKKTVRRQRKIIQAIPDAPKDLISLQIPESYKIFSPSKDIEEQFLLADSGPGNDRILIFGRQKSLDVLFHSKTWFDKQSKTYEKLFDMLLKLKPGLDPVSISKKMGELHLLSKYANDSEFSIATKMIISLAFVCINDLDNAIDVLSNYLPEELHSMLDWFEDNYIGRMNRNNRNRRKPRFAPQTWNLYERVLNYQNKTNNHAEAANRRLNIEMGCDHPTLWSFIVNLKKIQAGRDCKFFLCQNGLTSESFTPKESYVQKSQAKKVICPNGHVQMVTPKRSRPNVLDPIFYAASFGDT</sequence>
<proteinExistence type="predicted"/>
<dbReference type="InterPro" id="IPR007588">
    <property type="entry name" value="Znf_FLYWCH"/>
</dbReference>
<feature type="non-terminal residue" evidence="5">
    <location>
        <position position="388"/>
    </location>
</feature>
<evidence type="ECO:0000313" key="5">
    <source>
        <dbReference type="EMBL" id="KAF0750996.1"/>
    </source>
</evidence>
<dbReference type="AlphaFoldDB" id="A0A6G0Y8J8"/>
<feature type="domain" description="FLYWCH-type" evidence="4">
    <location>
        <begin position="8"/>
        <end position="40"/>
    </location>
</feature>
<evidence type="ECO:0000256" key="1">
    <source>
        <dbReference type="ARBA" id="ARBA00022723"/>
    </source>
</evidence>
<organism evidence="5 6">
    <name type="scientific">Aphis craccivora</name>
    <name type="common">Cowpea aphid</name>
    <dbReference type="NCBI Taxonomy" id="307492"/>
    <lineage>
        <taxon>Eukaryota</taxon>
        <taxon>Metazoa</taxon>
        <taxon>Ecdysozoa</taxon>
        <taxon>Arthropoda</taxon>
        <taxon>Hexapoda</taxon>
        <taxon>Insecta</taxon>
        <taxon>Pterygota</taxon>
        <taxon>Neoptera</taxon>
        <taxon>Paraneoptera</taxon>
        <taxon>Hemiptera</taxon>
        <taxon>Sternorrhyncha</taxon>
        <taxon>Aphidomorpha</taxon>
        <taxon>Aphidoidea</taxon>
        <taxon>Aphididae</taxon>
        <taxon>Aphidini</taxon>
        <taxon>Aphis</taxon>
        <taxon>Aphis</taxon>
    </lineage>
</organism>
<dbReference type="OrthoDB" id="6625241at2759"/>
<keyword evidence="2" id="KW-0863">Zinc-finger</keyword>
<dbReference type="GO" id="GO:0008270">
    <property type="term" value="F:zinc ion binding"/>
    <property type="evidence" value="ECO:0007669"/>
    <property type="project" value="UniProtKB-KW"/>
</dbReference>
<dbReference type="Pfam" id="PF04500">
    <property type="entry name" value="FLYWCH"/>
    <property type="match status" value="1"/>
</dbReference>
<evidence type="ECO:0000313" key="6">
    <source>
        <dbReference type="Proteomes" id="UP000478052"/>
    </source>
</evidence>
<protein>
    <recommendedName>
        <fullName evidence="4">FLYWCH-type domain-containing protein</fullName>
    </recommendedName>
</protein>
<keyword evidence="6" id="KW-1185">Reference proteome</keyword>
<dbReference type="Gene3D" id="2.20.25.240">
    <property type="match status" value="1"/>
</dbReference>
<comment type="caution">
    <text evidence="5">The sequence shown here is derived from an EMBL/GenBank/DDBJ whole genome shotgun (WGS) entry which is preliminary data.</text>
</comment>
<dbReference type="Proteomes" id="UP000478052">
    <property type="component" value="Unassembled WGS sequence"/>
</dbReference>
<reference evidence="5 6" key="1">
    <citation type="submission" date="2019-08" db="EMBL/GenBank/DDBJ databases">
        <title>Whole genome of Aphis craccivora.</title>
        <authorList>
            <person name="Voronova N.V."/>
            <person name="Shulinski R.S."/>
            <person name="Bandarenka Y.V."/>
            <person name="Zhorov D.G."/>
            <person name="Warner D."/>
        </authorList>
    </citation>
    <scope>NUCLEOTIDE SEQUENCE [LARGE SCALE GENOMIC DNA]</scope>
    <source>
        <strain evidence="5">180601</strain>
        <tissue evidence="5">Whole Body</tissue>
    </source>
</reference>
<accession>A0A6G0Y8J8</accession>
<evidence type="ECO:0000256" key="2">
    <source>
        <dbReference type="ARBA" id="ARBA00022771"/>
    </source>
</evidence>
<gene>
    <name evidence="5" type="ORF">FWK35_00022833</name>
</gene>